<name>A0A2K9PLX1_9FLAO</name>
<dbReference type="GO" id="GO:0046872">
    <property type="term" value="F:metal ion binding"/>
    <property type="evidence" value="ECO:0007669"/>
    <property type="project" value="UniProtKB-KW"/>
</dbReference>
<dbReference type="PANTHER" id="PTHR43160:SF3">
    <property type="entry name" value="ACONITATE HYDRATASE, MITOCHONDRIAL"/>
    <property type="match status" value="1"/>
</dbReference>
<dbReference type="InterPro" id="IPR036008">
    <property type="entry name" value="Aconitase_4Fe-4S_dom"/>
</dbReference>
<evidence type="ECO:0000256" key="13">
    <source>
        <dbReference type="ARBA" id="ARBA00029682"/>
    </source>
</evidence>
<dbReference type="UniPathway" id="UPA00223">
    <property type="reaction ID" value="UER00718"/>
</dbReference>
<dbReference type="PROSITE" id="PS00450">
    <property type="entry name" value="ACONITASE_1"/>
    <property type="match status" value="1"/>
</dbReference>
<keyword evidence="9" id="KW-0408">Iron</keyword>
<evidence type="ECO:0000259" key="16">
    <source>
        <dbReference type="Pfam" id="PF00330"/>
    </source>
</evidence>
<dbReference type="SUPFAM" id="SSF52016">
    <property type="entry name" value="LeuD/IlvD-like"/>
    <property type="match status" value="1"/>
</dbReference>
<dbReference type="PANTHER" id="PTHR43160">
    <property type="entry name" value="ACONITATE HYDRATASE B"/>
    <property type="match status" value="1"/>
</dbReference>
<feature type="domain" description="Aconitase A/isopropylmalate dehydratase small subunit swivel" evidence="17">
    <location>
        <begin position="559"/>
        <end position="687"/>
    </location>
</feature>
<reference evidence="18 19" key="1">
    <citation type="submission" date="2018-01" db="EMBL/GenBank/DDBJ databases">
        <title>Complete genome sequence of Flavivirga eckloniae ECD14 isolated from seaweed Ecklonia cava.</title>
        <authorList>
            <person name="Lee J.H."/>
            <person name="Baik K.S."/>
            <person name="Seong C.N."/>
        </authorList>
    </citation>
    <scope>NUCLEOTIDE SEQUENCE [LARGE SCALE GENOMIC DNA]</scope>
    <source>
        <strain evidence="18 19">ECD14</strain>
    </source>
</reference>
<evidence type="ECO:0000256" key="12">
    <source>
        <dbReference type="ARBA" id="ARBA00023501"/>
    </source>
</evidence>
<dbReference type="InterPro" id="IPR001030">
    <property type="entry name" value="Acoase/IPM_deHydtase_lsu_aba"/>
</dbReference>
<dbReference type="InterPro" id="IPR015932">
    <property type="entry name" value="Aconitase_dom2"/>
</dbReference>
<evidence type="ECO:0000256" key="1">
    <source>
        <dbReference type="ARBA" id="ARBA00001966"/>
    </source>
</evidence>
<dbReference type="AlphaFoldDB" id="A0A2K9PLX1"/>
<dbReference type="Proteomes" id="UP000235826">
    <property type="component" value="Chromosome"/>
</dbReference>
<keyword evidence="7" id="KW-0479">Metal-binding</keyword>
<dbReference type="InterPro" id="IPR018136">
    <property type="entry name" value="Aconitase_4Fe-4S_BS"/>
</dbReference>
<comment type="catalytic activity">
    <reaction evidence="12">
        <text>citrate = D-threo-isocitrate</text>
        <dbReference type="Rhea" id="RHEA:10336"/>
        <dbReference type="ChEBI" id="CHEBI:15562"/>
        <dbReference type="ChEBI" id="CHEBI:16947"/>
        <dbReference type="EC" id="4.2.1.3"/>
    </reaction>
</comment>
<dbReference type="InterPro" id="IPR015928">
    <property type="entry name" value="Aconitase/3IPM_dehydase_swvl"/>
</dbReference>
<keyword evidence="11" id="KW-0456">Lyase</keyword>
<accession>A0A2K9PLX1</accession>
<dbReference type="NCBIfam" id="NF005558">
    <property type="entry name" value="PRK07229.1"/>
    <property type="match status" value="1"/>
</dbReference>
<dbReference type="OrthoDB" id="9764318at2"/>
<evidence type="ECO:0000256" key="8">
    <source>
        <dbReference type="ARBA" id="ARBA00022946"/>
    </source>
</evidence>
<evidence type="ECO:0000259" key="17">
    <source>
        <dbReference type="Pfam" id="PF00694"/>
    </source>
</evidence>
<comment type="pathway">
    <text evidence="2">Carbohydrate metabolism; tricarboxylic acid cycle; isocitrate from oxaloacetate: step 2/2.</text>
</comment>
<dbReference type="KEGG" id="fek:C1H87_04770"/>
<evidence type="ECO:0000313" key="18">
    <source>
        <dbReference type="EMBL" id="AUP78061.1"/>
    </source>
</evidence>
<dbReference type="FunFam" id="3.20.19.10:FF:000002">
    <property type="entry name" value="Aconitate hydratase, mitochondrial"/>
    <property type="match status" value="1"/>
</dbReference>
<keyword evidence="6" id="KW-0816">Tricarboxylic acid cycle</keyword>
<evidence type="ECO:0000256" key="11">
    <source>
        <dbReference type="ARBA" id="ARBA00023239"/>
    </source>
</evidence>
<dbReference type="GO" id="GO:0051539">
    <property type="term" value="F:4 iron, 4 sulfur cluster binding"/>
    <property type="evidence" value="ECO:0007669"/>
    <property type="project" value="InterPro"/>
</dbReference>
<dbReference type="RefSeq" id="WP_102754719.1">
    <property type="nucleotide sequence ID" value="NZ_CP025791.1"/>
</dbReference>
<dbReference type="EC" id="4.2.1.3" evidence="4"/>
<dbReference type="FunFam" id="3.30.499.10:FF:000004">
    <property type="entry name" value="Aconitate hydratase, mitochondrial"/>
    <property type="match status" value="1"/>
</dbReference>
<evidence type="ECO:0000256" key="5">
    <source>
        <dbReference type="ARBA" id="ARBA00019378"/>
    </source>
</evidence>
<evidence type="ECO:0000313" key="19">
    <source>
        <dbReference type="Proteomes" id="UP000235826"/>
    </source>
</evidence>
<dbReference type="InterPro" id="IPR050926">
    <property type="entry name" value="Aconitase/IPM_isomerase"/>
</dbReference>
<sequence>MAFDIDMIKGVYAKMKDRVDAAREIVGRPLTLSEKILYNHLWDGTPTKAFERGKDYVDFAPDRIACQDATAQMALLQFMQAGKSKVAVPTTVHCDHLIQAKVGAAVDLKHANNVSSEVFNFLESVSDKYGIGFWKPGAGIIHQVVLENYAFPGGMMIGTDSHTVNAGGLGMVAIGVGGADAVDVMAGMAWELKFPKLIGVRLTGKLSGWTAPKDVILKVAEILTVKGGTGAIVEYFGPGAIAMSCTGKGTICNMGAEIGATTSTFGYDESMDRYLRATDRADVANAANEVRDYLTADDEVYANPEQYFDQVIDINLSELGPLLNGPFTPDLSTQVGSDMTKKATENEWPLKVEWGLIGSCTNSSYEDLSRASSIAQQALDKGLKTKAEFGINPGSEQVRFTAERDGILEVFEKLEAKIFTNACGPCIGQWARYSDPKNAPKNSIVHSFNRNFAKRADGNPNTHAFVASPELTAAIAIAGRLDFNPLTDKLINENGEEVMLDEPTGWELPPKGFDVKDNGYLEPVEDGSGVNVVVKDDSERLQLLTPFVPLGDTITGAKLLIKAFGKCTTDHISMAGPWLRFRGHLDNIANNTLIGAVNAFNQKTNFVKNQLTGDYGGVPDVQRAYKKEGIKTIVVGDHNYGEGSSREHAAMQPRHLGVAAVIVKSFARIHETNLKKQGMLGLTFANETDYDLIQEDDTFNFLDLNAFAPGKQLTLEVVHADGSKNEIKLNHTYNDSQIEWFKEGSALNLIKKQNA</sequence>
<gene>
    <name evidence="18" type="ORF">C1H87_04770</name>
</gene>
<evidence type="ECO:0000256" key="7">
    <source>
        <dbReference type="ARBA" id="ARBA00022723"/>
    </source>
</evidence>
<evidence type="ECO:0000256" key="15">
    <source>
        <dbReference type="ARBA" id="ARBA00031977"/>
    </source>
</evidence>
<keyword evidence="19" id="KW-1185">Reference proteome</keyword>
<evidence type="ECO:0000256" key="10">
    <source>
        <dbReference type="ARBA" id="ARBA00023014"/>
    </source>
</evidence>
<dbReference type="InterPro" id="IPR000573">
    <property type="entry name" value="AconitaseA/IPMdHydase_ssu_swvl"/>
</dbReference>
<dbReference type="GO" id="GO:0003994">
    <property type="term" value="F:aconitate hydratase activity"/>
    <property type="evidence" value="ECO:0007669"/>
    <property type="project" value="UniProtKB-EC"/>
</dbReference>
<keyword evidence="8" id="KW-0809">Transit peptide</keyword>
<dbReference type="InterPro" id="IPR006248">
    <property type="entry name" value="Aconitase_mito-like"/>
</dbReference>
<organism evidence="18 19">
    <name type="scientific">Flavivirga eckloniae</name>
    <dbReference type="NCBI Taxonomy" id="1803846"/>
    <lineage>
        <taxon>Bacteria</taxon>
        <taxon>Pseudomonadati</taxon>
        <taxon>Bacteroidota</taxon>
        <taxon>Flavobacteriia</taxon>
        <taxon>Flavobacteriales</taxon>
        <taxon>Flavobacteriaceae</taxon>
        <taxon>Flavivirga</taxon>
    </lineage>
</organism>
<feature type="domain" description="Aconitase/3-isopropylmalate dehydratase large subunit alpha/beta/alpha" evidence="16">
    <location>
        <begin position="34"/>
        <end position="479"/>
    </location>
</feature>
<evidence type="ECO:0000256" key="4">
    <source>
        <dbReference type="ARBA" id="ARBA00012926"/>
    </source>
</evidence>
<evidence type="ECO:0000256" key="9">
    <source>
        <dbReference type="ARBA" id="ARBA00023004"/>
    </source>
</evidence>
<dbReference type="NCBIfam" id="TIGR01340">
    <property type="entry name" value="aconitase_mito"/>
    <property type="match status" value="1"/>
</dbReference>
<dbReference type="FunFam" id="3.40.1060.10:FF:000001">
    <property type="entry name" value="Aconitate hydratase, mitochondrial"/>
    <property type="match status" value="1"/>
</dbReference>
<dbReference type="Gene3D" id="3.20.19.10">
    <property type="entry name" value="Aconitase, domain 4"/>
    <property type="match status" value="1"/>
</dbReference>
<dbReference type="GO" id="GO:0005829">
    <property type="term" value="C:cytosol"/>
    <property type="evidence" value="ECO:0007669"/>
    <property type="project" value="TreeGrafter"/>
</dbReference>
<dbReference type="Pfam" id="PF00330">
    <property type="entry name" value="Aconitase"/>
    <property type="match status" value="1"/>
</dbReference>
<dbReference type="InterPro" id="IPR015931">
    <property type="entry name" value="Acnase/IPM_dHydase_lsu_aba_1/3"/>
</dbReference>
<dbReference type="GO" id="GO:0006099">
    <property type="term" value="P:tricarboxylic acid cycle"/>
    <property type="evidence" value="ECO:0007669"/>
    <property type="project" value="UniProtKB-UniPathway"/>
</dbReference>
<evidence type="ECO:0000256" key="6">
    <source>
        <dbReference type="ARBA" id="ARBA00022532"/>
    </source>
</evidence>
<keyword evidence="10" id="KW-0411">Iron-sulfur</keyword>
<protein>
    <recommendedName>
        <fullName evidence="5">Aconitate hydratase A</fullName>
        <ecNumber evidence="4">4.2.1.3</ecNumber>
    </recommendedName>
    <alternativeName>
        <fullName evidence="13">Citrate hydro-lyase</fullName>
    </alternativeName>
    <alternativeName>
        <fullName evidence="15">Iron-responsive protein-like</fullName>
    </alternativeName>
    <alternativeName>
        <fullName evidence="14">RNA-binding protein</fullName>
    </alternativeName>
</protein>
<dbReference type="SUPFAM" id="SSF53732">
    <property type="entry name" value="Aconitase iron-sulfur domain"/>
    <property type="match status" value="1"/>
</dbReference>
<evidence type="ECO:0000256" key="14">
    <source>
        <dbReference type="ARBA" id="ARBA00031081"/>
    </source>
</evidence>
<proteinExistence type="inferred from homology"/>
<comment type="similarity">
    <text evidence="3">Belongs to the aconitase/IPM isomerase family.</text>
</comment>
<dbReference type="EMBL" id="CP025791">
    <property type="protein sequence ID" value="AUP78061.1"/>
    <property type="molecule type" value="Genomic_DNA"/>
</dbReference>
<dbReference type="Gene3D" id="3.40.1060.10">
    <property type="entry name" value="Aconitase, Domain 2"/>
    <property type="match status" value="1"/>
</dbReference>
<dbReference type="Pfam" id="PF00694">
    <property type="entry name" value="Aconitase_C"/>
    <property type="match status" value="1"/>
</dbReference>
<comment type="cofactor">
    <cofactor evidence="1">
        <name>[4Fe-4S] cluster</name>
        <dbReference type="ChEBI" id="CHEBI:49883"/>
    </cofactor>
</comment>
<dbReference type="PRINTS" id="PR00415">
    <property type="entry name" value="ACONITASE"/>
</dbReference>
<evidence type="ECO:0000256" key="2">
    <source>
        <dbReference type="ARBA" id="ARBA00004717"/>
    </source>
</evidence>
<evidence type="ECO:0000256" key="3">
    <source>
        <dbReference type="ARBA" id="ARBA00007185"/>
    </source>
</evidence>
<dbReference type="Gene3D" id="3.30.499.10">
    <property type="entry name" value="Aconitase, domain 3"/>
    <property type="match status" value="2"/>
</dbReference>